<reference evidence="1 2" key="1">
    <citation type="submission" date="2017-03" db="EMBL/GenBank/DDBJ databases">
        <title>Draft genome sequence of Streptomyces scabrisporus NF3, endophyte isolated from Amphipterygium adstringens.</title>
        <authorList>
            <person name="Vazquez M."/>
            <person name="Ceapa C.D."/>
            <person name="Rodriguez Luna D."/>
            <person name="Sanchez Esquivel S."/>
        </authorList>
    </citation>
    <scope>NUCLEOTIDE SEQUENCE [LARGE SCALE GENOMIC DNA]</scope>
    <source>
        <strain evidence="1 2">NF3</strain>
    </source>
</reference>
<name>A0A1T3P538_9ACTN</name>
<keyword evidence="2" id="KW-1185">Reference proteome</keyword>
<dbReference type="AlphaFoldDB" id="A0A1T3P538"/>
<sequence length="108" mass="11906">MAELSGRYTGVLVPGGDNYTIAHTAEVGLDAMDLAAIDDLHARIRDQVPWFEVPVLSGRHFGRALGPAGDAQLYVISDEPLTDEQNAVLDRFAQTGEWPWFKREHADS</sequence>
<accession>A0A1T3P538</accession>
<evidence type="ECO:0000313" key="1">
    <source>
        <dbReference type="EMBL" id="OPC84208.1"/>
    </source>
</evidence>
<dbReference type="STRING" id="159449.B4N89_27695"/>
<dbReference type="EMBL" id="MWQN01000001">
    <property type="protein sequence ID" value="OPC84208.1"/>
    <property type="molecule type" value="Genomic_DNA"/>
</dbReference>
<proteinExistence type="predicted"/>
<dbReference type="RefSeq" id="WP_078978502.1">
    <property type="nucleotide sequence ID" value="NZ_MWQN01000001.1"/>
</dbReference>
<protein>
    <submittedName>
        <fullName evidence="1">Uncharacterized protein</fullName>
    </submittedName>
</protein>
<comment type="caution">
    <text evidence="1">The sequence shown here is derived from an EMBL/GenBank/DDBJ whole genome shotgun (WGS) entry which is preliminary data.</text>
</comment>
<evidence type="ECO:0000313" key="2">
    <source>
        <dbReference type="Proteomes" id="UP000190037"/>
    </source>
</evidence>
<gene>
    <name evidence="1" type="ORF">B4N89_27695</name>
</gene>
<dbReference type="Proteomes" id="UP000190037">
    <property type="component" value="Unassembled WGS sequence"/>
</dbReference>
<organism evidence="1 2">
    <name type="scientific">Embleya scabrispora</name>
    <dbReference type="NCBI Taxonomy" id="159449"/>
    <lineage>
        <taxon>Bacteria</taxon>
        <taxon>Bacillati</taxon>
        <taxon>Actinomycetota</taxon>
        <taxon>Actinomycetes</taxon>
        <taxon>Kitasatosporales</taxon>
        <taxon>Streptomycetaceae</taxon>
        <taxon>Embleya</taxon>
    </lineage>
</organism>